<organism evidence="3 4">
    <name type="scientific">Malonomonas rubra DSM 5091</name>
    <dbReference type="NCBI Taxonomy" id="1122189"/>
    <lineage>
        <taxon>Bacteria</taxon>
        <taxon>Pseudomonadati</taxon>
        <taxon>Thermodesulfobacteriota</taxon>
        <taxon>Desulfuromonadia</taxon>
        <taxon>Desulfuromonadales</taxon>
        <taxon>Geopsychrobacteraceae</taxon>
        <taxon>Malonomonas</taxon>
    </lineage>
</organism>
<dbReference type="RefSeq" id="WP_072909968.1">
    <property type="nucleotide sequence ID" value="NZ_FQZT01000022.1"/>
</dbReference>
<dbReference type="Pfam" id="PF11740">
    <property type="entry name" value="KfrA_N"/>
    <property type="match status" value="1"/>
</dbReference>
<gene>
    <name evidence="3" type="ORF">SAMN02745165_03444</name>
</gene>
<evidence type="ECO:0000256" key="1">
    <source>
        <dbReference type="SAM" id="Coils"/>
    </source>
</evidence>
<keyword evidence="1" id="KW-0175">Coiled coil</keyword>
<evidence type="ECO:0000313" key="3">
    <source>
        <dbReference type="EMBL" id="SHJ88417.1"/>
    </source>
</evidence>
<reference evidence="3 4" key="1">
    <citation type="submission" date="2016-11" db="EMBL/GenBank/DDBJ databases">
        <authorList>
            <person name="Jaros S."/>
            <person name="Januszkiewicz K."/>
            <person name="Wedrychowicz H."/>
        </authorList>
    </citation>
    <scope>NUCLEOTIDE SEQUENCE [LARGE SCALE GENOMIC DNA]</scope>
    <source>
        <strain evidence="3 4">DSM 5091</strain>
    </source>
</reference>
<dbReference type="InterPro" id="IPR021104">
    <property type="entry name" value="KfrA_DNA-bd_N"/>
</dbReference>
<dbReference type="STRING" id="1122189.SAMN02745165_03444"/>
<feature type="coiled-coil region" evidence="1">
    <location>
        <begin position="103"/>
        <end position="169"/>
    </location>
</feature>
<accession>A0A1M6MY71</accession>
<keyword evidence="4" id="KW-1185">Reference proteome</keyword>
<name>A0A1M6MY71_MALRU</name>
<dbReference type="EMBL" id="FQZT01000022">
    <property type="protein sequence ID" value="SHJ88417.1"/>
    <property type="molecule type" value="Genomic_DNA"/>
</dbReference>
<feature type="domain" description="KfrA N-terminal DNA-binding" evidence="2">
    <location>
        <begin position="6"/>
        <end position="116"/>
    </location>
</feature>
<evidence type="ECO:0000313" key="4">
    <source>
        <dbReference type="Proteomes" id="UP000184171"/>
    </source>
</evidence>
<sequence>MDMGITFEQVKRAMKHLHDLGERVSRRNVRAITGGGMSTVHRLMCLAEEQNALQDGLFANGISETFLNALRTEITTQLKSATENSKKQIDLLKARELEITEALSAAEEKAEALGKEVGQLRETKEKEQREAEKAQAVAEECIRRLGIWIDDYKAERKVLTEALETAQAENVRNKVRIEGFELDRCTTGKQTKGSCK</sequence>
<dbReference type="OrthoDB" id="9858348at2"/>
<dbReference type="AlphaFoldDB" id="A0A1M6MY71"/>
<protein>
    <recommendedName>
        <fullName evidence="2">KfrA N-terminal DNA-binding domain-containing protein</fullName>
    </recommendedName>
</protein>
<evidence type="ECO:0000259" key="2">
    <source>
        <dbReference type="Pfam" id="PF11740"/>
    </source>
</evidence>
<proteinExistence type="predicted"/>
<dbReference type="Proteomes" id="UP000184171">
    <property type="component" value="Unassembled WGS sequence"/>
</dbReference>